<keyword evidence="4" id="KW-0547">Nucleotide-binding</keyword>
<feature type="compositionally biased region" description="Low complexity" evidence="10">
    <location>
        <begin position="311"/>
        <end position="322"/>
    </location>
</feature>
<dbReference type="Pfam" id="PF15446">
    <property type="entry name" value="zf-PHD-like"/>
    <property type="match status" value="1"/>
</dbReference>
<dbReference type="GO" id="GO:0005524">
    <property type="term" value="F:ATP binding"/>
    <property type="evidence" value="ECO:0007669"/>
    <property type="project" value="UniProtKB-KW"/>
</dbReference>
<protein>
    <recommendedName>
        <fullName evidence="15">Chromatin remodeling factor mit1</fullName>
    </recommendedName>
</protein>
<dbReference type="Pfam" id="PF00176">
    <property type="entry name" value="SNF2-rel_dom"/>
    <property type="match status" value="1"/>
</dbReference>
<dbReference type="OrthoDB" id="5857104at2759"/>
<evidence type="ECO:0000256" key="4">
    <source>
        <dbReference type="ARBA" id="ARBA00022741"/>
    </source>
</evidence>
<dbReference type="STRING" id="913774.A0A0C3CTK8"/>
<accession>A0A0C3CTK8</accession>
<feature type="compositionally biased region" description="Acidic residues" evidence="10">
    <location>
        <begin position="1412"/>
        <end position="1427"/>
    </location>
</feature>
<dbReference type="Pfam" id="PF00271">
    <property type="entry name" value="Helicase_C"/>
    <property type="match status" value="1"/>
</dbReference>
<evidence type="ECO:0000256" key="5">
    <source>
        <dbReference type="ARBA" id="ARBA00022771"/>
    </source>
</evidence>
<dbReference type="GO" id="GO:0005634">
    <property type="term" value="C:nucleus"/>
    <property type="evidence" value="ECO:0007669"/>
    <property type="project" value="UniProtKB-SubCell"/>
</dbReference>
<dbReference type="CDD" id="cd17919">
    <property type="entry name" value="DEXHc_Snf"/>
    <property type="match status" value="1"/>
</dbReference>
<evidence type="ECO:0000259" key="12">
    <source>
        <dbReference type="PROSITE" id="PS51194"/>
    </source>
</evidence>
<keyword evidence="5" id="KW-0863">Zinc-finger</keyword>
<dbReference type="GO" id="GO:0003677">
    <property type="term" value="F:DNA binding"/>
    <property type="evidence" value="ECO:0007669"/>
    <property type="project" value="TreeGrafter"/>
</dbReference>
<dbReference type="GO" id="GO:0140658">
    <property type="term" value="F:ATP-dependent chromatin remodeler activity"/>
    <property type="evidence" value="ECO:0007669"/>
    <property type="project" value="TreeGrafter"/>
</dbReference>
<dbReference type="GO" id="GO:0000785">
    <property type="term" value="C:chromatin"/>
    <property type="evidence" value="ECO:0007669"/>
    <property type="project" value="TreeGrafter"/>
</dbReference>
<feature type="domain" description="Helicase ATP-binding" evidence="11">
    <location>
        <begin position="792"/>
        <end position="964"/>
    </location>
</feature>
<dbReference type="CDD" id="cd18793">
    <property type="entry name" value="SF2_C_SNF"/>
    <property type="match status" value="1"/>
</dbReference>
<evidence type="ECO:0008006" key="15">
    <source>
        <dbReference type="Google" id="ProtNLM"/>
    </source>
</evidence>
<organism evidence="13 14">
    <name type="scientific">Oidiodendron maius (strain Zn)</name>
    <dbReference type="NCBI Taxonomy" id="913774"/>
    <lineage>
        <taxon>Eukaryota</taxon>
        <taxon>Fungi</taxon>
        <taxon>Dikarya</taxon>
        <taxon>Ascomycota</taxon>
        <taxon>Pezizomycotina</taxon>
        <taxon>Leotiomycetes</taxon>
        <taxon>Leotiomycetes incertae sedis</taxon>
        <taxon>Myxotrichaceae</taxon>
        <taxon>Oidiodendron</taxon>
    </lineage>
</organism>
<dbReference type="EMBL" id="KN832901">
    <property type="protein sequence ID" value="KIM93022.1"/>
    <property type="molecule type" value="Genomic_DNA"/>
</dbReference>
<evidence type="ECO:0000313" key="14">
    <source>
        <dbReference type="Proteomes" id="UP000054321"/>
    </source>
</evidence>
<feature type="domain" description="Helicase C-terminal" evidence="12">
    <location>
        <begin position="1099"/>
        <end position="1251"/>
    </location>
</feature>
<keyword evidence="8" id="KW-0067">ATP-binding</keyword>
<dbReference type="PROSITE" id="PS51192">
    <property type="entry name" value="HELICASE_ATP_BIND_1"/>
    <property type="match status" value="1"/>
</dbReference>
<dbReference type="SMART" id="SM00487">
    <property type="entry name" value="DEXDc"/>
    <property type="match status" value="1"/>
</dbReference>
<feature type="compositionally biased region" description="Basic residues" evidence="10">
    <location>
        <begin position="159"/>
        <end position="168"/>
    </location>
</feature>
<feature type="region of interest" description="Disordered" evidence="10">
    <location>
        <begin position="212"/>
        <end position="266"/>
    </location>
</feature>
<dbReference type="Pfam" id="PF23615">
    <property type="entry name" value="Chromo_MIT1"/>
    <property type="match status" value="1"/>
</dbReference>
<dbReference type="Gene3D" id="3.40.50.10810">
    <property type="entry name" value="Tandem AAA-ATPase domain"/>
    <property type="match status" value="1"/>
</dbReference>
<dbReference type="HOGENOM" id="CLU_000315_18_3_1"/>
<feature type="region of interest" description="Disordered" evidence="10">
    <location>
        <begin position="1385"/>
        <end position="1434"/>
    </location>
</feature>
<dbReference type="Proteomes" id="UP000054321">
    <property type="component" value="Unassembled WGS sequence"/>
</dbReference>
<evidence type="ECO:0000256" key="3">
    <source>
        <dbReference type="ARBA" id="ARBA00022723"/>
    </source>
</evidence>
<evidence type="ECO:0000256" key="1">
    <source>
        <dbReference type="ARBA" id="ARBA00004123"/>
    </source>
</evidence>
<comment type="subcellular location">
    <subcellularLocation>
        <location evidence="1">Nucleus</location>
    </subcellularLocation>
</comment>
<dbReference type="GO" id="GO:0016887">
    <property type="term" value="F:ATP hydrolysis activity"/>
    <property type="evidence" value="ECO:0007669"/>
    <property type="project" value="TreeGrafter"/>
</dbReference>
<dbReference type="InterPro" id="IPR055565">
    <property type="entry name" value="DUF7141"/>
</dbReference>
<dbReference type="InterPro" id="IPR014001">
    <property type="entry name" value="Helicase_ATP-bd"/>
</dbReference>
<dbReference type="SMART" id="SM00249">
    <property type="entry name" value="PHD"/>
    <property type="match status" value="2"/>
</dbReference>
<keyword evidence="9" id="KW-0539">Nucleus</keyword>
<dbReference type="GO" id="GO:0008270">
    <property type="term" value="F:zinc ion binding"/>
    <property type="evidence" value="ECO:0007669"/>
    <property type="project" value="UniProtKB-KW"/>
</dbReference>
<evidence type="ECO:0000256" key="6">
    <source>
        <dbReference type="ARBA" id="ARBA00022801"/>
    </source>
</evidence>
<dbReference type="InterPro" id="IPR001965">
    <property type="entry name" value="Znf_PHD"/>
</dbReference>
<keyword evidence="14" id="KW-1185">Reference proteome</keyword>
<feature type="non-terminal residue" evidence="13">
    <location>
        <position position="1434"/>
    </location>
</feature>
<evidence type="ECO:0000256" key="8">
    <source>
        <dbReference type="ARBA" id="ARBA00022840"/>
    </source>
</evidence>
<keyword evidence="7" id="KW-0862">Zinc</keyword>
<dbReference type="SUPFAM" id="SSF54160">
    <property type="entry name" value="Chromo domain-like"/>
    <property type="match status" value="1"/>
</dbReference>
<comment type="subunit">
    <text evidence="2">Component of the NuA4 histone acetyltransferase complex.</text>
</comment>
<reference evidence="13 14" key="1">
    <citation type="submission" date="2014-04" db="EMBL/GenBank/DDBJ databases">
        <authorList>
            <consortium name="DOE Joint Genome Institute"/>
            <person name="Kuo A."/>
            <person name="Martino E."/>
            <person name="Perotto S."/>
            <person name="Kohler A."/>
            <person name="Nagy L.G."/>
            <person name="Floudas D."/>
            <person name="Copeland A."/>
            <person name="Barry K.W."/>
            <person name="Cichocki N."/>
            <person name="Veneault-Fourrey C."/>
            <person name="LaButti K."/>
            <person name="Lindquist E.A."/>
            <person name="Lipzen A."/>
            <person name="Lundell T."/>
            <person name="Morin E."/>
            <person name="Murat C."/>
            <person name="Sun H."/>
            <person name="Tunlid A."/>
            <person name="Henrissat B."/>
            <person name="Grigoriev I.V."/>
            <person name="Hibbett D.S."/>
            <person name="Martin F."/>
            <person name="Nordberg H.P."/>
            <person name="Cantor M.N."/>
            <person name="Hua S.X."/>
        </authorList>
    </citation>
    <scope>NUCLEOTIDE SEQUENCE [LARGE SCALE GENOMIC DNA]</scope>
    <source>
        <strain evidence="13 14">Zn</strain>
    </source>
</reference>
<dbReference type="PANTHER" id="PTHR45623:SF17">
    <property type="entry name" value="CHROMODOMAIN-HELICASE-DNA-BINDING PROTEIN 3-RELATED"/>
    <property type="match status" value="1"/>
</dbReference>
<dbReference type="InterPro" id="IPR027417">
    <property type="entry name" value="P-loop_NTPase"/>
</dbReference>
<feature type="region of interest" description="Disordered" evidence="10">
    <location>
        <begin position="302"/>
        <end position="359"/>
    </location>
</feature>
<dbReference type="Gene3D" id="3.40.50.300">
    <property type="entry name" value="P-loop containing nucleotide triphosphate hydrolases"/>
    <property type="match status" value="1"/>
</dbReference>
<dbReference type="InterPro" id="IPR038718">
    <property type="entry name" value="SNF2-like_sf"/>
</dbReference>
<dbReference type="SMART" id="SM00490">
    <property type="entry name" value="HELICc"/>
    <property type="match status" value="1"/>
</dbReference>
<evidence type="ECO:0000256" key="2">
    <source>
        <dbReference type="ARBA" id="ARBA00011353"/>
    </source>
</evidence>
<dbReference type="InterPro" id="IPR056616">
    <property type="entry name" value="Chromo_MIT1"/>
</dbReference>
<dbReference type="SUPFAM" id="SSF52540">
    <property type="entry name" value="P-loop containing nucleoside triphosphate hydrolases"/>
    <property type="match status" value="2"/>
</dbReference>
<reference evidence="14" key="2">
    <citation type="submission" date="2015-01" db="EMBL/GenBank/DDBJ databases">
        <title>Evolutionary Origins and Diversification of the Mycorrhizal Mutualists.</title>
        <authorList>
            <consortium name="DOE Joint Genome Institute"/>
            <consortium name="Mycorrhizal Genomics Consortium"/>
            <person name="Kohler A."/>
            <person name="Kuo A."/>
            <person name="Nagy L.G."/>
            <person name="Floudas D."/>
            <person name="Copeland A."/>
            <person name="Barry K.W."/>
            <person name="Cichocki N."/>
            <person name="Veneault-Fourrey C."/>
            <person name="LaButti K."/>
            <person name="Lindquist E.A."/>
            <person name="Lipzen A."/>
            <person name="Lundell T."/>
            <person name="Morin E."/>
            <person name="Murat C."/>
            <person name="Riley R."/>
            <person name="Ohm R."/>
            <person name="Sun H."/>
            <person name="Tunlid A."/>
            <person name="Henrissat B."/>
            <person name="Grigoriev I.V."/>
            <person name="Hibbett D.S."/>
            <person name="Martin F."/>
        </authorList>
    </citation>
    <scope>NUCLEOTIDE SEQUENCE [LARGE SCALE GENOMIC DNA]</scope>
    <source>
        <strain evidence="14">Zn</strain>
    </source>
</reference>
<evidence type="ECO:0000256" key="7">
    <source>
        <dbReference type="ARBA" id="ARBA00022833"/>
    </source>
</evidence>
<dbReference type="InterPro" id="IPR000330">
    <property type="entry name" value="SNF2_N"/>
</dbReference>
<gene>
    <name evidence="13" type="ORF">OIDMADRAFT_138511</name>
</gene>
<dbReference type="Pfam" id="PF23614">
    <property type="entry name" value="DUF7141"/>
    <property type="match status" value="1"/>
</dbReference>
<proteinExistence type="predicted"/>
<feature type="compositionally biased region" description="Low complexity" evidence="10">
    <location>
        <begin position="250"/>
        <end position="261"/>
    </location>
</feature>
<dbReference type="PROSITE" id="PS51194">
    <property type="entry name" value="HELICASE_CTER"/>
    <property type="match status" value="1"/>
</dbReference>
<dbReference type="InterPro" id="IPR001650">
    <property type="entry name" value="Helicase_C-like"/>
</dbReference>
<dbReference type="Gene3D" id="2.40.50.40">
    <property type="match status" value="1"/>
</dbReference>
<name>A0A0C3CTK8_OIDMZ</name>
<sequence>MTSRYHVSDSDDFEESLVCTLDARDGNNEPSKTKSILSHRFREPAVRKPNRSQHRDQRKRIEVIVPVPSRPWEYIPFVESNTVHNVLDEIKRPNGETWYIIEYEDGREENMSLDDLINLPNGRNAIDFYRDNYDQGSADTMGENLFNRSGTETRSSSHTGKRTRRTKTRNPEFVDITTAQISSDDDAISEDRAPAKRRRLFQGRISLITNVDNNQGSKFHVGSSRDEEDSEPYSSPPIRRGMQPTRETRSSNTARRTTRSSIMALVAGPMLRDTGVYENDVDELAGDSRDESDDSSIVFIKRRVQKRTQPSKSNTSGSQSTSRNRHSHRAKTTDSSASSERPEPTRRSGRSRTVTNMRERDVEEDIYADEVPLTTTPKFISMREVFQPISKDTRFGTFHRQYCEVCDGVGSHSNKGTSLLVYCQGCSVSIHKICLGYRSSREHMVTKIGHDNFVMQCRQCIGNPRKREPTAPQLDVCTGCKEPGGACAAFSQKKTSKQEERLREANGGEDPITETPDHLINNEANLLFRCRTCQRAWHFAHLPALSRANNTHADLDELRDQRLQQYTSKWQCKSCRKASAKVQGLVSWRTVNQEAYLAGQTADEFSEDEKEYLVKWEDRSYFHCSWMPGAWVWGVTTVAMRKAFFRRDEGANLLPKWTAEESIPEEWLRMEIVFDVKYTERYSAQSEASDKVHINTVDCALVKFHGLGYDEAVWEKPPSPAEPGRWSDFVAAYNEYLAGKYFKQKPASVMKERIAKFCSANFETKIELKKQPSSLTGGEIMPYQMEGLNWLLYNFHQKKNVILADEMGLGKTIQIVSLLASLIKDNPECWPFLIVTPNSTCPNWRREIKKWCPTLRVVAYYGGKHARDMSMKYELFPSHCSDMRAHVVITSYEAPVDDHSRSFFKRIKWAGMIVDEGQRLKNDKNLLYAALTALRVPFQVLLTGTPLQNNKRELFNLLQFLDDSINARDLDEKYTVLTKENLPDLHDLIRPFFLRRTKLQVLKFLPPMAQVILPVTMSVVQKKLYKSILTKDPRLIRSIFGQANTALRATERGNLNNILMQLRKCLCHPFLYSSAIEEKNVPEAALHRNLVDASAKFLLLEIMLPKLRERGHRVLLFSQFLNQLDLIEDFLNGLNLPFGRLDGTISSLEKQKRIDAFNAPNSELFAFLLSTRAGGVGINLATADTVIIMDPDFNPHQDIQALSRAHRIGQKKKVLVFQLMTKNSAEEKIVQIGRKKMALDQALIESMGAEDEAGVDLESILKHGAEALFNDDDRDDINYDSASVDKLLDRTQVEDTASDDKRTAESQFSYARVWANEKGALTEDVANSGSDTAPLVPNFSVWEKILKQREADAALEAAQNMRTFGRGKRARQAVNYQKELDEEMIASPRKLKANRHRESGSDTDFAAAGVSDADDDSELQDAIDSGEFEPQQRR</sequence>
<dbReference type="InterPro" id="IPR016197">
    <property type="entry name" value="Chromo-like_dom_sf"/>
</dbReference>
<evidence type="ECO:0000259" key="11">
    <source>
        <dbReference type="PROSITE" id="PS51192"/>
    </source>
</evidence>
<evidence type="ECO:0000256" key="10">
    <source>
        <dbReference type="SAM" id="MobiDB-lite"/>
    </source>
</evidence>
<dbReference type="GO" id="GO:0003682">
    <property type="term" value="F:chromatin binding"/>
    <property type="evidence" value="ECO:0007669"/>
    <property type="project" value="TreeGrafter"/>
</dbReference>
<dbReference type="GO" id="GO:0042393">
    <property type="term" value="F:histone binding"/>
    <property type="evidence" value="ECO:0007669"/>
    <property type="project" value="TreeGrafter"/>
</dbReference>
<dbReference type="PANTHER" id="PTHR45623">
    <property type="entry name" value="CHROMODOMAIN-HELICASE-DNA-BINDING PROTEIN 3-RELATED-RELATED"/>
    <property type="match status" value="1"/>
</dbReference>
<dbReference type="InterPro" id="IPR041684">
    <property type="entry name" value="Znf-PHD-like"/>
</dbReference>
<dbReference type="InParanoid" id="A0A0C3CTK8"/>
<dbReference type="InterPro" id="IPR049730">
    <property type="entry name" value="SNF2/RAD54-like_C"/>
</dbReference>
<evidence type="ECO:0000256" key="9">
    <source>
        <dbReference type="ARBA" id="ARBA00023242"/>
    </source>
</evidence>
<feature type="region of interest" description="Disordered" evidence="10">
    <location>
        <begin position="144"/>
        <end position="172"/>
    </location>
</feature>
<keyword evidence="3" id="KW-0479">Metal-binding</keyword>
<keyword evidence="6" id="KW-0378">Hydrolase</keyword>
<evidence type="ECO:0000313" key="13">
    <source>
        <dbReference type="EMBL" id="KIM93022.1"/>
    </source>
</evidence>